<accession>A0A0C1UMZ4</accession>
<gene>
    <name evidence="2" type="ORF">A946_09950</name>
    <name evidence="3" type="ORF">kam1_1168</name>
</gene>
<evidence type="ECO:0000256" key="1">
    <source>
        <dbReference type="SAM" id="Phobius"/>
    </source>
</evidence>
<evidence type="ECO:0000313" key="5">
    <source>
        <dbReference type="Proteomes" id="UP000315925"/>
    </source>
</evidence>
<keyword evidence="1" id="KW-1133">Transmembrane helix</keyword>
<feature type="transmembrane region" description="Helical" evidence="1">
    <location>
        <begin position="20"/>
        <end position="41"/>
    </location>
</feature>
<protein>
    <submittedName>
        <fullName evidence="3">Uncharacterized protein</fullName>
    </submittedName>
</protein>
<reference evidence="2 4" key="1">
    <citation type="submission" date="2014-08" db="EMBL/GenBank/DDBJ databases">
        <title>Methylacidiphilum kamchatkense strain Kam1 draft genome sequence.</title>
        <authorList>
            <person name="Birkeland N.-K."/>
            <person name="Erikstad H.A."/>
        </authorList>
    </citation>
    <scope>NUCLEOTIDE SEQUENCE [LARGE SCALE GENOMIC DNA]</scope>
    <source>
        <strain evidence="2 4">Kam1</strain>
    </source>
</reference>
<dbReference type="EMBL" id="CP037899">
    <property type="protein sequence ID" value="QDQ42396.1"/>
    <property type="molecule type" value="Genomic_DNA"/>
</dbReference>
<keyword evidence="4" id="KW-1185">Reference proteome</keyword>
<organism evidence="3 5">
    <name type="scientific">Methylacidiphilum kamchatkense Kam1</name>
    <dbReference type="NCBI Taxonomy" id="1202785"/>
    <lineage>
        <taxon>Bacteria</taxon>
        <taxon>Pseudomonadati</taxon>
        <taxon>Verrucomicrobiota</taxon>
        <taxon>Methylacidiphilae</taxon>
        <taxon>Methylacidiphilales</taxon>
        <taxon>Methylacidiphilaceae</taxon>
        <taxon>Methylacidiphilum (ex Ratnadevi et al. 2023)</taxon>
    </lineage>
</organism>
<proteinExistence type="predicted"/>
<evidence type="ECO:0000313" key="3">
    <source>
        <dbReference type="EMBL" id="QDQ42396.1"/>
    </source>
</evidence>
<dbReference type="STRING" id="1202785.A946_09950"/>
<evidence type="ECO:0000313" key="4">
    <source>
        <dbReference type="Proteomes" id="UP000031594"/>
    </source>
</evidence>
<dbReference type="AlphaFoldDB" id="A0A0C1UMZ4"/>
<reference evidence="5" key="3">
    <citation type="submission" date="2019-03" db="EMBL/GenBank/DDBJ databases">
        <title>Complete genome of Methylacidiphilum kamchatkense Kam1.</title>
        <authorList>
            <person name="Kruse T."/>
            <person name="Murarilal Ratnadevi C."/>
            <person name="Erikstad H.-A."/>
            <person name="Birkeland N.-K."/>
        </authorList>
    </citation>
    <scope>NUCLEOTIDE SEQUENCE [LARGE SCALE GENOMIC DNA]</scope>
    <source>
        <strain evidence="5">kam1</strain>
    </source>
</reference>
<dbReference type="Proteomes" id="UP000315925">
    <property type="component" value="Chromosome"/>
</dbReference>
<keyword evidence="1" id="KW-0812">Transmembrane</keyword>
<dbReference type="Proteomes" id="UP000031594">
    <property type="component" value="Unassembled WGS sequence"/>
</dbReference>
<dbReference type="RefSeq" id="WP_039722053.1">
    <property type="nucleotide sequence ID" value="NZ_CP037899.1"/>
</dbReference>
<dbReference type="EMBL" id="JQNX01000008">
    <property type="protein sequence ID" value="KIE57964.1"/>
    <property type="molecule type" value="Genomic_DNA"/>
</dbReference>
<keyword evidence="1" id="KW-0472">Membrane</keyword>
<dbReference type="KEGG" id="mkc:kam1_1168"/>
<feature type="transmembrane region" description="Helical" evidence="1">
    <location>
        <begin position="72"/>
        <end position="93"/>
    </location>
</feature>
<evidence type="ECO:0000313" key="2">
    <source>
        <dbReference type="EMBL" id="KIE57964.1"/>
    </source>
</evidence>
<sequence length="130" mass="14967">MLDHVTNPQPPVNNNNLHIIGLLMLCLICGVMTVTGDHLLFSTDKLNFWELLEAFPIALLYMLLHSRREADLVVFLFEVALLSFLFLGLSNLYSRFIGTPKRIWQMVKEGEFQAELKQKFTDIIRAKKGM</sequence>
<dbReference type="OrthoDB" id="194529at2"/>
<name>A0A0C1UMZ4_9BACT</name>
<reference evidence="3" key="2">
    <citation type="journal article" date="2019" name="BMC Genomics">
        <title>Complete genome sequence analysis of the thermoacidophilic verrucomicrobial methanotroph 'Candidatus Methylacidiphilum kamchatkense' strain Kam1 and comparison with its closest relatives.</title>
        <authorList>
            <person name="Kruse T."/>
            <person name="Ratnadevi C.M."/>
            <person name="Erikstad H.A."/>
            <person name="Birkeland N.K."/>
        </authorList>
    </citation>
    <scope>NUCLEOTIDE SEQUENCE</scope>
    <source>
        <strain evidence="3">Kam1</strain>
    </source>
</reference>